<organism evidence="3">
    <name type="scientific">Ostreococcus sp. 'lucimarinus'</name>
    <dbReference type="NCBI Taxonomy" id="242159"/>
    <lineage>
        <taxon>Eukaryota</taxon>
        <taxon>Viridiplantae</taxon>
        <taxon>Chlorophyta</taxon>
        <taxon>Mamiellophyceae</taxon>
        <taxon>Mamiellales</taxon>
        <taxon>Bathycoccaceae</taxon>
        <taxon>Ostreococcus</taxon>
    </lineage>
</organism>
<dbReference type="EMBL" id="HBDX01000540">
    <property type="protein sequence ID" value="CAD8219770.1"/>
    <property type="molecule type" value="Transcribed_RNA"/>
</dbReference>
<proteinExistence type="predicted"/>
<feature type="compositionally biased region" description="Polar residues" evidence="2">
    <location>
        <begin position="81"/>
        <end position="93"/>
    </location>
</feature>
<protein>
    <submittedName>
        <fullName evidence="3">Uncharacterized protein</fullName>
    </submittedName>
</protein>
<name>A0A7R9XQM4_9CHLO</name>
<feature type="region of interest" description="Disordered" evidence="2">
    <location>
        <begin position="22"/>
        <end position="123"/>
    </location>
</feature>
<evidence type="ECO:0000313" key="3">
    <source>
        <dbReference type="EMBL" id="CAD8219770.1"/>
    </source>
</evidence>
<feature type="coiled-coil region" evidence="1">
    <location>
        <begin position="284"/>
        <end position="332"/>
    </location>
</feature>
<reference evidence="3" key="1">
    <citation type="submission" date="2021-01" db="EMBL/GenBank/DDBJ databases">
        <authorList>
            <person name="Corre E."/>
            <person name="Pelletier E."/>
            <person name="Niang G."/>
            <person name="Scheremetjew M."/>
            <person name="Finn R."/>
            <person name="Kale V."/>
            <person name="Holt S."/>
            <person name="Cochrane G."/>
            <person name="Meng A."/>
            <person name="Brown T."/>
            <person name="Cohen L."/>
        </authorList>
    </citation>
    <scope>NUCLEOTIDE SEQUENCE</scope>
    <source>
        <strain evidence="3">Clade-A-BCC118000</strain>
    </source>
</reference>
<evidence type="ECO:0000256" key="2">
    <source>
        <dbReference type="SAM" id="MobiDB-lite"/>
    </source>
</evidence>
<feature type="region of interest" description="Disordered" evidence="2">
    <location>
        <begin position="351"/>
        <end position="385"/>
    </location>
</feature>
<evidence type="ECO:0000256" key="1">
    <source>
        <dbReference type="SAM" id="Coils"/>
    </source>
</evidence>
<gene>
    <name evidence="3" type="ORF">OLUC0939_LOCUS489</name>
</gene>
<accession>A0A7R9XQM4</accession>
<keyword evidence="1" id="KW-0175">Coiled coil</keyword>
<feature type="coiled-coil region" evidence="1">
    <location>
        <begin position="123"/>
        <end position="207"/>
    </location>
</feature>
<dbReference type="AlphaFoldDB" id="A0A7R9XQM4"/>
<sequence>MREVDDVVVRSSWIWALAEEDAREGAGFRTRGKQTVERIRARMTTPTRAGGADGGTRGDASKRGAGATRRPFGAHVGGYSDASSSDGEPTPSATRPPRAHARAETSRRDGGASRGATTSSAKLRALSKEAACFREELTKEKRRRERAEGKLEELSGECVKLKREHAALRYSHDKLKETKDGDDDERKRQIRALKKKLTKTLERESKQRRRSVSTLKMALDALRSFAPTAPSGRALGGSAVSAVIAELSALTEAIALRDSLAMEEDDNAPATRETIASSWSVAEIERAKAQVEILERELGDAHEIIRTSEKERVILERELASARREIHAQAARHDDDIRVATEATSRAIEMVREQREDVEQRDSRADAPSPRVSSPPSPLARDLRADMDVLERELAQLHHHMAEALAEVEDIA</sequence>
<feature type="compositionally biased region" description="Basic and acidic residues" evidence="2">
    <location>
        <begin position="351"/>
        <end position="365"/>
    </location>
</feature>
<feature type="compositionally biased region" description="Basic and acidic residues" evidence="2">
    <location>
        <begin position="101"/>
        <end position="111"/>
    </location>
</feature>